<keyword evidence="1" id="KW-1133">Transmembrane helix</keyword>
<feature type="transmembrane region" description="Helical" evidence="1">
    <location>
        <begin position="7"/>
        <end position="29"/>
    </location>
</feature>
<organism evidence="2">
    <name type="scientific">Flavobacterium columnare</name>
    <dbReference type="NCBI Taxonomy" id="996"/>
    <lineage>
        <taxon>Bacteria</taxon>
        <taxon>Pseudomonadati</taxon>
        <taxon>Bacteroidota</taxon>
        <taxon>Flavobacteriia</taxon>
        <taxon>Flavobacteriales</taxon>
        <taxon>Flavobacteriaceae</taxon>
        <taxon>Flavobacterium</taxon>
    </lineage>
</organism>
<evidence type="ECO:0000313" key="2">
    <source>
        <dbReference type="EMBL" id="RVU87759.1"/>
    </source>
</evidence>
<accession>A0AA94JQW3</accession>
<dbReference type="AlphaFoldDB" id="A0AA94JQW3"/>
<name>A0AA94JQW3_9FLAO</name>
<keyword evidence="1" id="KW-0472">Membrane</keyword>
<dbReference type="EMBL" id="RWGX01000004">
    <property type="protein sequence ID" value="RVU87759.1"/>
    <property type="molecule type" value="Genomic_DNA"/>
</dbReference>
<keyword evidence="1" id="KW-0812">Transmembrane</keyword>
<evidence type="ECO:0008006" key="3">
    <source>
        <dbReference type="Google" id="ProtNLM"/>
    </source>
</evidence>
<sequence>MKKFFKHALTILFIILISSIFLDILYTFIISSSSKRNKVEYVLHTKNKVYDVVIMGTSRANNHFVPSIFEEKGYKTFNFGMSGSHLFETNLMLKIMLQQKFKIKNLLLEADLSICNEKRDEGTTSRFMPYLHSNPIIKDHFRSEVDFLQLYYIPFYRYLKFDNKIGFREINKSFLKERTNLLDNKGYYPLRGTNWKRMNNNISGLKPMRNRYLDDIKRICKEHNIQLFLVMTPMCKSTKGMSYFEKINKIYPEIHNFENAITDDHYFSSCGHLNNQGATKFTKYILNHLKF</sequence>
<proteinExistence type="predicted"/>
<evidence type="ECO:0000256" key="1">
    <source>
        <dbReference type="SAM" id="Phobius"/>
    </source>
</evidence>
<gene>
    <name evidence="2" type="ORF">EJB19_05905</name>
</gene>
<comment type="caution">
    <text evidence="2">The sequence shown here is derived from an EMBL/GenBank/DDBJ whole genome shotgun (WGS) entry which is preliminary data.</text>
</comment>
<protein>
    <recommendedName>
        <fullName evidence="3">SGNH/GDSL hydrolase family protein</fullName>
    </recommendedName>
</protein>
<dbReference type="RefSeq" id="WP_127821919.1">
    <property type="nucleotide sequence ID" value="NZ_RWGX02000016.1"/>
</dbReference>
<reference evidence="2" key="1">
    <citation type="submission" date="2018-12" db="EMBL/GenBank/DDBJ databases">
        <title>Draft genome sequence of Flaovobacterium columnare BGFS27 isolated from channel catfish in Alabama.</title>
        <authorList>
            <person name="Cai W."/>
            <person name="Arias C."/>
        </authorList>
    </citation>
    <scope>NUCLEOTIDE SEQUENCE [LARGE SCALE GENOMIC DNA]</scope>
    <source>
        <strain evidence="2">BGFS27</strain>
    </source>
</reference>